<reference evidence="2" key="1">
    <citation type="journal article" date="2020" name="Nat. Ecol. Evol.">
        <title>Deeply conserved synteny resolves early events in vertebrate evolution.</title>
        <authorList>
            <person name="Simakov O."/>
            <person name="Marletaz F."/>
            <person name="Yue J.X."/>
            <person name="O'Connell B."/>
            <person name="Jenkins J."/>
            <person name="Brandt A."/>
            <person name="Calef R."/>
            <person name="Tung C.H."/>
            <person name="Huang T.K."/>
            <person name="Schmutz J."/>
            <person name="Satoh N."/>
            <person name="Yu J.K."/>
            <person name="Putnam N.H."/>
            <person name="Green R.E."/>
            <person name="Rokhsar D.S."/>
        </authorList>
    </citation>
    <scope>NUCLEOTIDE SEQUENCE [LARGE SCALE GENOMIC DNA]</scope>
    <source>
        <strain evidence="2">S238N-H82</strain>
    </source>
</reference>
<dbReference type="KEGG" id="bfo:118420179"/>
<feature type="region of interest" description="Disordered" evidence="1">
    <location>
        <begin position="1"/>
        <end position="188"/>
    </location>
</feature>
<feature type="compositionally biased region" description="Polar residues" evidence="1">
    <location>
        <begin position="229"/>
        <end position="247"/>
    </location>
</feature>
<dbReference type="AlphaFoldDB" id="A0A9J7MXX7"/>
<feature type="compositionally biased region" description="Basic and acidic residues" evidence="1">
    <location>
        <begin position="170"/>
        <end position="185"/>
    </location>
</feature>
<keyword evidence="2" id="KW-1185">Reference proteome</keyword>
<dbReference type="RefSeq" id="XP_035682786.1">
    <property type="nucleotide sequence ID" value="XM_035826893.1"/>
</dbReference>
<dbReference type="GeneID" id="118420179"/>
<feature type="region of interest" description="Disordered" evidence="1">
    <location>
        <begin position="229"/>
        <end position="269"/>
    </location>
</feature>
<organism evidence="2 3">
    <name type="scientific">Branchiostoma floridae</name>
    <name type="common">Florida lancelet</name>
    <name type="synonym">Amphioxus</name>
    <dbReference type="NCBI Taxonomy" id="7739"/>
    <lineage>
        <taxon>Eukaryota</taxon>
        <taxon>Metazoa</taxon>
        <taxon>Chordata</taxon>
        <taxon>Cephalochordata</taxon>
        <taxon>Leptocardii</taxon>
        <taxon>Amphioxiformes</taxon>
        <taxon>Branchiostomatidae</taxon>
        <taxon>Branchiostoma</taxon>
    </lineage>
</organism>
<sequence length="269" mass="28872">MVLYNETTEQYPGTYGSHDQPVDESHCTEEEDITNPRQASQQRGHGGQSTAEDTDEMGRNGARLLENPMYAVGVLQQDDGGSLREDETKQESPGTDEFHQNPGNDVYHCIGDDERTSPRQASHQSGHGGQPTAEDTDKTGRNGDLLQNQMYAAGVLRQDDGEPVTNTRRSGHDGHSTAEDTDKTGRNGARLLENPMYAAGVLPQDDGVVAAVIGAGAGLVTFLTTVKETHPPTHNSSLERSGTSSRPVSPFPTTPTDSTLENKNGNLSS</sequence>
<accession>A0A9J7MXX7</accession>
<evidence type="ECO:0000256" key="1">
    <source>
        <dbReference type="SAM" id="MobiDB-lite"/>
    </source>
</evidence>
<dbReference type="OMA" id="PVDESHC"/>
<name>A0A9J7MXX7_BRAFL</name>
<feature type="compositionally biased region" description="Polar residues" evidence="1">
    <location>
        <begin position="1"/>
        <end position="11"/>
    </location>
</feature>
<feature type="compositionally biased region" description="Basic and acidic residues" evidence="1">
    <location>
        <begin position="81"/>
        <end position="90"/>
    </location>
</feature>
<dbReference type="Proteomes" id="UP000001554">
    <property type="component" value="Chromosome 7"/>
</dbReference>
<feature type="compositionally biased region" description="Polar residues" evidence="1">
    <location>
        <begin position="35"/>
        <end position="51"/>
    </location>
</feature>
<reference evidence="3" key="2">
    <citation type="submission" date="2025-08" db="UniProtKB">
        <authorList>
            <consortium name="RefSeq"/>
        </authorList>
    </citation>
    <scope>IDENTIFICATION</scope>
    <source>
        <strain evidence="3">S238N-H82</strain>
        <tissue evidence="3">Testes</tissue>
    </source>
</reference>
<gene>
    <name evidence="3" type="primary">LOC118420179</name>
</gene>
<evidence type="ECO:0000313" key="2">
    <source>
        <dbReference type="Proteomes" id="UP000001554"/>
    </source>
</evidence>
<protein>
    <submittedName>
        <fullName evidence="3">Uncharacterized protein LOC118420179</fullName>
    </submittedName>
</protein>
<evidence type="ECO:0000313" key="3">
    <source>
        <dbReference type="RefSeq" id="XP_035682786.1"/>
    </source>
</evidence>
<proteinExistence type="predicted"/>
<feature type="compositionally biased region" description="Polar residues" evidence="1">
    <location>
        <begin position="254"/>
        <end position="269"/>
    </location>
</feature>